<gene>
    <name evidence="1" type="ORF">NCTC11421_02193</name>
</gene>
<dbReference type="AlphaFoldDB" id="A0A378VYB0"/>
<protein>
    <submittedName>
        <fullName evidence="1">Uncharacterized protein</fullName>
    </submittedName>
</protein>
<reference evidence="1" key="1">
    <citation type="submission" date="2018-06" db="EMBL/GenBank/DDBJ databases">
        <authorList>
            <consortium name="Pathogen Informatics"/>
            <person name="Doyle S."/>
        </authorList>
    </citation>
    <scope>NUCLEOTIDE SEQUENCE [LARGE SCALE GENOMIC DNA]</scope>
    <source>
        <strain evidence="1">NCTC11421</strain>
    </source>
</reference>
<name>A0A378VYB0_NEIGO</name>
<evidence type="ECO:0000313" key="1">
    <source>
        <dbReference type="EMBL" id="SUA24197.1"/>
    </source>
</evidence>
<proteinExistence type="predicted"/>
<organism evidence="1">
    <name type="scientific">Neisseria gonorrhoeae</name>
    <dbReference type="NCBI Taxonomy" id="485"/>
    <lineage>
        <taxon>Bacteria</taxon>
        <taxon>Pseudomonadati</taxon>
        <taxon>Pseudomonadota</taxon>
        <taxon>Betaproteobacteria</taxon>
        <taxon>Neisseriales</taxon>
        <taxon>Neisseriaceae</taxon>
        <taxon>Neisseria</taxon>
    </lineage>
</organism>
<dbReference type="EMBL" id="UGRI01000001">
    <property type="protein sequence ID" value="SUA24197.1"/>
    <property type="molecule type" value="Genomic_DNA"/>
</dbReference>
<sequence length="101" mass="11324">MYGFGFQHNGFLLIFRIFRCSREDGGLKVEMLAVVGVGRFQAGEHAVEVQSVCVAQFVGTFLSLSMFCSLGLLWKAITATLPWLRQEVPIRALQKRSTTVR</sequence>
<accession>A0A378VYB0</accession>